<keyword evidence="2" id="KW-0963">Cytoplasm</keyword>
<keyword evidence="4" id="KW-0671">Queuosine biosynthesis</keyword>
<evidence type="ECO:0000256" key="3">
    <source>
        <dbReference type="ARBA" id="ARBA00022694"/>
    </source>
</evidence>
<dbReference type="InterPro" id="IPR004453">
    <property type="entry name" value="QueG"/>
</dbReference>
<protein>
    <submittedName>
        <fullName evidence="7">Epoxyqueuosine reductase</fullName>
        <ecNumber evidence="7">1.17.99.6</ecNumber>
    </submittedName>
</protein>
<dbReference type="GO" id="GO:0051539">
    <property type="term" value="F:4 iron, 4 sulfur cluster binding"/>
    <property type="evidence" value="ECO:0007669"/>
    <property type="project" value="UniProtKB-KW"/>
</dbReference>
<keyword evidence="3" id="KW-0819">tRNA processing</keyword>
<sequence length="306" mass="34719">MHDFIQHTALSVGFDACGIAKAEALDEDAVFMRSWLDEGMHGDMHYLDRNFEKRIDPQVLVPGCKSVVVVLMNYLPERRQAEHLPKIAKYAYSKVDYHTVMKQKLRQLESRIIAEYGEDCVSKDHQHSFSDSAPILEKRWAEKAGLGWIGRNSLLIHPKLGSYVFIGILLLNVDVTASEAPFPFRCGNCRKCIDACPTNALNGKGMDPRKCISYLTLESKSEIPDELKDKLSGCIAGCDICNDVCPWNKRFGHPHDHEELTPTEEIFSLTKEDWQKMTQEEFDAIFSKSAVKRANLERIKKIVGSE</sequence>
<dbReference type="PROSITE" id="PS00198">
    <property type="entry name" value="4FE4S_FER_1"/>
    <property type="match status" value="1"/>
</dbReference>
<dbReference type="InterPro" id="IPR013542">
    <property type="entry name" value="QueG_DUF1730"/>
</dbReference>
<keyword evidence="5 7" id="KW-0560">Oxidoreductase</keyword>
<keyword evidence="1" id="KW-0411">Iron-sulfur</keyword>
<dbReference type="Pfam" id="PF08331">
    <property type="entry name" value="QueG_DUF1730"/>
    <property type="match status" value="1"/>
</dbReference>
<proteinExistence type="predicted"/>
<organism evidence="7">
    <name type="scientific">bioreactor metagenome</name>
    <dbReference type="NCBI Taxonomy" id="1076179"/>
    <lineage>
        <taxon>unclassified sequences</taxon>
        <taxon>metagenomes</taxon>
        <taxon>ecological metagenomes</taxon>
    </lineage>
</organism>
<evidence type="ECO:0000256" key="5">
    <source>
        <dbReference type="ARBA" id="ARBA00023002"/>
    </source>
</evidence>
<dbReference type="AlphaFoldDB" id="A0A644VZ97"/>
<evidence type="ECO:0000256" key="2">
    <source>
        <dbReference type="ARBA" id="ARBA00022490"/>
    </source>
</evidence>
<keyword evidence="1" id="KW-0408">Iron</keyword>
<dbReference type="NCBIfam" id="TIGR00276">
    <property type="entry name" value="tRNA epoxyqueuosine(34) reductase QueG"/>
    <property type="match status" value="1"/>
</dbReference>
<dbReference type="EC" id="1.17.99.6" evidence="7"/>
<dbReference type="InterPro" id="IPR017896">
    <property type="entry name" value="4Fe4S_Fe-S-bd"/>
</dbReference>
<dbReference type="EMBL" id="VSSQ01000482">
    <property type="protein sequence ID" value="MPL95792.1"/>
    <property type="molecule type" value="Genomic_DNA"/>
</dbReference>
<dbReference type="Pfam" id="PF13484">
    <property type="entry name" value="Fer4_16"/>
    <property type="match status" value="1"/>
</dbReference>
<dbReference type="GO" id="GO:0008616">
    <property type="term" value="P:tRNA queuosine(34) biosynthetic process"/>
    <property type="evidence" value="ECO:0007669"/>
    <property type="project" value="UniProtKB-KW"/>
</dbReference>
<evidence type="ECO:0000256" key="1">
    <source>
        <dbReference type="ARBA" id="ARBA00022485"/>
    </source>
</evidence>
<comment type="caution">
    <text evidence="7">The sequence shown here is derived from an EMBL/GenBank/DDBJ whole genome shotgun (WGS) entry which is preliminary data.</text>
</comment>
<dbReference type="InterPro" id="IPR017900">
    <property type="entry name" value="4Fe4S_Fe_S_CS"/>
</dbReference>
<dbReference type="Gene3D" id="3.30.70.20">
    <property type="match status" value="1"/>
</dbReference>
<keyword evidence="1" id="KW-0004">4Fe-4S</keyword>
<evidence type="ECO:0000256" key="4">
    <source>
        <dbReference type="ARBA" id="ARBA00022785"/>
    </source>
</evidence>
<keyword evidence="1" id="KW-0479">Metal-binding</keyword>
<dbReference type="PROSITE" id="PS51379">
    <property type="entry name" value="4FE4S_FER_2"/>
    <property type="match status" value="1"/>
</dbReference>
<reference evidence="7" key="1">
    <citation type="submission" date="2019-08" db="EMBL/GenBank/DDBJ databases">
        <authorList>
            <person name="Kucharzyk K."/>
            <person name="Murdoch R.W."/>
            <person name="Higgins S."/>
            <person name="Loffler F."/>
        </authorList>
    </citation>
    <scope>NUCLEOTIDE SEQUENCE</scope>
</reference>
<accession>A0A644VZ97</accession>
<dbReference type="PANTHER" id="PTHR30002:SF4">
    <property type="entry name" value="EPOXYQUEUOSINE REDUCTASE"/>
    <property type="match status" value="1"/>
</dbReference>
<evidence type="ECO:0000259" key="6">
    <source>
        <dbReference type="PROSITE" id="PS51379"/>
    </source>
</evidence>
<dbReference type="SUPFAM" id="SSF54862">
    <property type="entry name" value="4Fe-4S ferredoxins"/>
    <property type="match status" value="1"/>
</dbReference>
<gene>
    <name evidence="7" type="primary">queG_19</name>
    <name evidence="7" type="ORF">SDC9_41964</name>
</gene>
<dbReference type="GO" id="GO:0052693">
    <property type="term" value="F:epoxyqueuosine reductase activity"/>
    <property type="evidence" value="ECO:0007669"/>
    <property type="project" value="UniProtKB-EC"/>
</dbReference>
<feature type="domain" description="4Fe-4S ferredoxin-type" evidence="6">
    <location>
        <begin position="177"/>
        <end position="206"/>
    </location>
</feature>
<evidence type="ECO:0000313" key="7">
    <source>
        <dbReference type="EMBL" id="MPL95792.1"/>
    </source>
</evidence>
<dbReference type="PANTHER" id="PTHR30002">
    <property type="entry name" value="EPOXYQUEUOSINE REDUCTASE"/>
    <property type="match status" value="1"/>
</dbReference>
<name>A0A644VZ97_9ZZZZ</name>